<reference evidence="5" key="1">
    <citation type="journal article" date="2014" name="Int. J. Syst. Evol. Microbiol.">
        <title>Complete genome sequence of Corynebacterium casei LMG S-19264T (=DSM 44701T), isolated from a smear-ripened cheese.</title>
        <authorList>
            <consortium name="US DOE Joint Genome Institute (JGI-PGF)"/>
            <person name="Walter F."/>
            <person name="Albersmeier A."/>
            <person name="Kalinowski J."/>
            <person name="Ruckert C."/>
        </authorList>
    </citation>
    <scope>NUCLEOTIDE SEQUENCE</scope>
    <source>
        <strain evidence="5">JCM 12862</strain>
    </source>
</reference>
<keyword evidence="2" id="KW-1133">Transmembrane helix</keyword>
<dbReference type="InterPro" id="IPR036388">
    <property type="entry name" value="WH-like_DNA-bd_sf"/>
</dbReference>
<feature type="chain" id="PRO_5035265445" description="HTH luxR-type domain-containing protein" evidence="3">
    <location>
        <begin position="24"/>
        <end position="932"/>
    </location>
</feature>
<keyword evidence="2" id="KW-0812">Transmembrane</keyword>
<evidence type="ECO:0000313" key="5">
    <source>
        <dbReference type="EMBL" id="GGK21169.1"/>
    </source>
</evidence>
<keyword evidence="1" id="KW-0175">Coiled coil</keyword>
<name>A0A8J3BGW2_9FLAO</name>
<dbReference type="InterPro" id="IPR015943">
    <property type="entry name" value="WD40/YVTN_repeat-like_dom_sf"/>
</dbReference>
<feature type="signal peptide" evidence="3">
    <location>
        <begin position="1"/>
        <end position="23"/>
    </location>
</feature>
<dbReference type="Proteomes" id="UP000612329">
    <property type="component" value="Unassembled WGS sequence"/>
</dbReference>
<dbReference type="Gene3D" id="1.10.10.10">
    <property type="entry name" value="Winged helix-like DNA-binding domain superfamily/Winged helix DNA-binding domain"/>
    <property type="match status" value="1"/>
</dbReference>
<evidence type="ECO:0000256" key="3">
    <source>
        <dbReference type="SAM" id="SignalP"/>
    </source>
</evidence>
<sequence length="932" mass="107355">MRLQLNIQVALFFLLLTAFSAHAQYTPYFQNFSLSEYNAGNQNWGVSRDENGLLYVANNNGLLEYDGLKWDFFELPNKTTIRSVLAYNGLVFTGSYEEFGYWKKNSKGILVYNSLSDLVKKDISPDEEIWQILSFNEGIVFRSFQNIYLYKFDGDIKKIKPKSTVISCSLVDGILYVSTLNNGIFELQNDKLIPIIEDPILENTKVLSVVKYKGELLIMTSLKGCLVFENNTLHPIDFEVNEFIKQHLLNGFSKLSNGNMAFGTIKDGIYFTDDNGKVMFHVSKENGLINNTVLSQDLDTENKLWLGLDNGLAYIDLNNHNYFYNDVSGRLGAVYDVIKFKGDIYLGSNTGLFYIDKENKLQFIKGSQAQVWNLKEIDGELFCGHNEGTFLVEDYKIKKISSNTGGWVIKKVPEESNTYIQGTYTGLVKFKKENNHWNVKRFRKTTMPIKYLVFEDQRTAWAAHAYKGLYKIKFNSSLDSIVSVENYNSKGQFSDFNVRVYKIKHDIFFKTNDGWLKYEPILDSIVPSKLLNDNFGKNSYIISEDDVEPLALKKPYDAISFRSLTSDDKEISLSNNNFENRLIVGNENISKITDSTFALNLNNGFMLIDGASHVHPILEKPTIDKIEIDKELIDLESNKALEINLKSSFGVSVSSPKSNNHFFEYAIEELDSTKWKKLDKNHLELSNLKDGTYTILVRTSNNLGNSSDSCKIKLNVLPPWYKATEGIVLYIVLILIGLAIFYYFNKRKLTREQRLLKIKFAREQQEILREKTLENEKRIVQLKNESLKNEVKLKSKQLANTAMALVKKNETLQEIKKELNHNKDSFDNVYAYKKLLKKVDSSIAHKDEWKIFEYNFNQVHEDFFKGLKAKHPKLTPKDLKICAYIKMNLATKEIAPLLNVSVRGLETHRYRLKKKLKLENDISLSNYLINFE</sequence>
<comment type="caution">
    <text evidence="5">The sequence shown here is derived from an EMBL/GenBank/DDBJ whole genome shotgun (WGS) entry which is preliminary data.</text>
</comment>
<evidence type="ECO:0000256" key="2">
    <source>
        <dbReference type="SAM" id="Phobius"/>
    </source>
</evidence>
<dbReference type="GO" id="GO:0003677">
    <property type="term" value="F:DNA binding"/>
    <property type="evidence" value="ECO:0007669"/>
    <property type="project" value="InterPro"/>
</dbReference>
<dbReference type="Gene3D" id="2.60.40.10">
    <property type="entry name" value="Immunoglobulins"/>
    <property type="match status" value="1"/>
</dbReference>
<keyword evidence="3" id="KW-0732">Signal</keyword>
<accession>A0A8J3BGW2</accession>
<dbReference type="AlphaFoldDB" id="A0A8J3BGW2"/>
<organism evidence="5 6">
    <name type="scientific">Yeosuana aromativorans</name>
    <dbReference type="NCBI Taxonomy" id="288019"/>
    <lineage>
        <taxon>Bacteria</taxon>
        <taxon>Pseudomonadati</taxon>
        <taxon>Bacteroidota</taxon>
        <taxon>Flavobacteriia</taxon>
        <taxon>Flavobacteriales</taxon>
        <taxon>Flavobacteriaceae</taxon>
        <taxon>Yeosuana</taxon>
    </lineage>
</organism>
<feature type="transmembrane region" description="Helical" evidence="2">
    <location>
        <begin position="727"/>
        <end position="744"/>
    </location>
</feature>
<dbReference type="Pfam" id="PF07495">
    <property type="entry name" value="Y_Y_Y"/>
    <property type="match status" value="1"/>
</dbReference>
<keyword evidence="2" id="KW-0472">Membrane</keyword>
<evidence type="ECO:0000313" key="6">
    <source>
        <dbReference type="Proteomes" id="UP000612329"/>
    </source>
</evidence>
<dbReference type="SMART" id="SM00421">
    <property type="entry name" value="HTH_LUXR"/>
    <property type="match status" value="1"/>
</dbReference>
<dbReference type="SUPFAM" id="SSF46894">
    <property type="entry name" value="C-terminal effector domain of the bipartite response regulators"/>
    <property type="match status" value="1"/>
</dbReference>
<gene>
    <name evidence="5" type="ORF">GCM10007962_14110</name>
</gene>
<dbReference type="InterPro" id="IPR013783">
    <property type="entry name" value="Ig-like_fold"/>
</dbReference>
<dbReference type="InterPro" id="IPR011123">
    <property type="entry name" value="Y_Y_Y"/>
</dbReference>
<evidence type="ECO:0000259" key="4">
    <source>
        <dbReference type="SMART" id="SM00421"/>
    </source>
</evidence>
<evidence type="ECO:0000256" key="1">
    <source>
        <dbReference type="SAM" id="Coils"/>
    </source>
</evidence>
<proteinExistence type="predicted"/>
<keyword evidence="6" id="KW-1185">Reference proteome</keyword>
<dbReference type="InterPro" id="IPR016032">
    <property type="entry name" value="Sig_transdc_resp-reg_C-effctor"/>
</dbReference>
<dbReference type="RefSeq" id="WP_188651464.1">
    <property type="nucleotide sequence ID" value="NZ_BMNR01000003.1"/>
</dbReference>
<dbReference type="InterPro" id="IPR000792">
    <property type="entry name" value="Tscrpt_reg_LuxR_C"/>
</dbReference>
<dbReference type="Pfam" id="PF00196">
    <property type="entry name" value="GerE"/>
    <property type="match status" value="1"/>
</dbReference>
<dbReference type="GO" id="GO:0006355">
    <property type="term" value="P:regulation of DNA-templated transcription"/>
    <property type="evidence" value="ECO:0007669"/>
    <property type="project" value="InterPro"/>
</dbReference>
<feature type="coiled-coil region" evidence="1">
    <location>
        <begin position="770"/>
        <end position="822"/>
    </location>
</feature>
<dbReference type="Gene3D" id="2.130.10.10">
    <property type="entry name" value="YVTN repeat-like/Quinoprotein amine dehydrogenase"/>
    <property type="match status" value="2"/>
</dbReference>
<reference evidence="5" key="2">
    <citation type="submission" date="2020-09" db="EMBL/GenBank/DDBJ databases">
        <authorList>
            <person name="Sun Q."/>
            <person name="Ohkuma M."/>
        </authorList>
    </citation>
    <scope>NUCLEOTIDE SEQUENCE</scope>
    <source>
        <strain evidence="5">JCM 12862</strain>
    </source>
</reference>
<feature type="domain" description="HTH luxR-type" evidence="4">
    <location>
        <begin position="871"/>
        <end position="928"/>
    </location>
</feature>
<protein>
    <recommendedName>
        <fullName evidence="4">HTH luxR-type domain-containing protein</fullName>
    </recommendedName>
</protein>
<dbReference type="EMBL" id="BMNR01000003">
    <property type="protein sequence ID" value="GGK21169.1"/>
    <property type="molecule type" value="Genomic_DNA"/>
</dbReference>